<accession>A0A9X2G1L2</accession>
<gene>
    <name evidence="1" type="ORF">NJR55_01630</name>
</gene>
<dbReference type="RefSeq" id="WP_253617265.1">
    <property type="nucleotide sequence ID" value="NZ_JAMZDE010000001.1"/>
</dbReference>
<protein>
    <submittedName>
        <fullName evidence="1">Uncharacterized protein</fullName>
    </submittedName>
</protein>
<evidence type="ECO:0000313" key="1">
    <source>
        <dbReference type="EMBL" id="MCP1338283.1"/>
    </source>
</evidence>
<dbReference type="AlphaFoldDB" id="A0A9X2G1L2"/>
<dbReference type="Proteomes" id="UP001139474">
    <property type="component" value="Unassembled WGS sequence"/>
</dbReference>
<evidence type="ECO:0000313" key="2">
    <source>
        <dbReference type="Proteomes" id="UP001139474"/>
    </source>
</evidence>
<organism evidence="1 2">
    <name type="scientific">Idiomarina rhizosphaerae</name>
    <dbReference type="NCBI Taxonomy" id="2961572"/>
    <lineage>
        <taxon>Bacteria</taxon>
        <taxon>Pseudomonadati</taxon>
        <taxon>Pseudomonadota</taxon>
        <taxon>Gammaproteobacteria</taxon>
        <taxon>Alteromonadales</taxon>
        <taxon>Idiomarinaceae</taxon>
        <taxon>Idiomarina</taxon>
    </lineage>
</organism>
<keyword evidence="2" id="KW-1185">Reference proteome</keyword>
<reference evidence="1" key="1">
    <citation type="submission" date="2022-06" db="EMBL/GenBank/DDBJ databases">
        <title>Idiomarina rhizosphaerae M1R2S28.</title>
        <authorList>
            <person name="Sun J.-Q."/>
            <person name="Li L.-F."/>
        </authorList>
    </citation>
    <scope>NUCLEOTIDE SEQUENCE</scope>
    <source>
        <strain evidence="1">M1R2S28</strain>
    </source>
</reference>
<name>A0A9X2G1L2_9GAMM</name>
<sequence>MKMIPSLESAVWELNFTDEYLTEGKSHKNPYFSVCDPKDDWSLNYEFERAFLEFGSFDEVMLFPGDLKFGAIEAIPSRIIDEQVSRQIVSVMQIYRILADRLRSQKSCRVTQFLYEESYEFSALSSLPMAVNGALRGLVNGLRKEFSEINVDIGFKTLKPTYKDFINGEYSFLNDLKLTHYQPLVNRHLEGVDKLFVNR</sequence>
<proteinExistence type="predicted"/>
<dbReference type="InterPro" id="IPR036291">
    <property type="entry name" value="NAD(P)-bd_dom_sf"/>
</dbReference>
<dbReference type="SUPFAM" id="SSF51735">
    <property type="entry name" value="NAD(P)-binding Rossmann-fold domains"/>
    <property type="match status" value="1"/>
</dbReference>
<dbReference type="EMBL" id="JAMZDE010000001">
    <property type="protein sequence ID" value="MCP1338283.1"/>
    <property type="molecule type" value="Genomic_DNA"/>
</dbReference>
<comment type="caution">
    <text evidence="1">The sequence shown here is derived from an EMBL/GenBank/DDBJ whole genome shotgun (WGS) entry which is preliminary data.</text>
</comment>